<dbReference type="EMBL" id="PDHS01000299">
    <property type="protein sequence ID" value="MQM31307.1"/>
    <property type="molecule type" value="Genomic_DNA"/>
</dbReference>
<evidence type="ECO:0000313" key="4">
    <source>
        <dbReference type="Proteomes" id="UP000342300"/>
    </source>
</evidence>
<name>A0A6A7RUP1_9PROT</name>
<evidence type="ECO:0000313" key="3">
    <source>
        <dbReference type="EMBL" id="MQM31307.1"/>
    </source>
</evidence>
<feature type="non-terminal residue" evidence="3">
    <location>
        <position position="119"/>
    </location>
</feature>
<organism evidence="3 4">
    <name type="scientific">Candidatus Accumulibacter phosphatis</name>
    <dbReference type="NCBI Taxonomy" id="327160"/>
    <lineage>
        <taxon>Bacteria</taxon>
        <taxon>Pseudomonadati</taxon>
        <taxon>Pseudomonadota</taxon>
        <taxon>Betaproteobacteria</taxon>
        <taxon>Candidatus Accumulibacter</taxon>
    </lineage>
</organism>
<dbReference type="SUPFAM" id="SSF53850">
    <property type="entry name" value="Periplasmic binding protein-like II"/>
    <property type="match status" value="1"/>
</dbReference>
<dbReference type="InterPro" id="IPR015168">
    <property type="entry name" value="SsuA/THI5"/>
</dbReference>
<dbReference type="Gene3D" id="3.40.190.10">
    <property type="entry name" value="Periplasmic binding protein-like II"/>
    <property type="match status" value="1"/>
</dbReference>
<comment type="caution">
    <text evidence="3">The sequence shown here is derived from an EMBL/GenBank/DDBJ whole genome shotgun (WGS) entry which is preliminary data.</text>
</comment>
<gene>
    <name evidence="3" type="ORF">CRU78_12635</name>
</gene>
<protein>
    <recommendedName>
        <fullName evidence="2">SsuA/THI5-like domain-containing protein</fullName>
    </recommendedName>
</protein>
<evidence type="ECO:0000259" key="2">
    <source>
        <dbReference type="Pfam" id="PF09084"/>
    </source>
</evidence>
<accession>A0A6A7RUP1</accession>
<dbReference type="PANTHER" id="PTHR31528">
    <property type="entry name" value="4-AMINO-5-HYDROXYMETHYL-2-METHYLPYRIMIDINE PHOSPHATE SYNTHASE THI11-RELATED"/>
    <property type="match status" value="1"/>
</dbReference>
<dbReference type="Proteomes" id="UP000342300">
    <property type="component" value="Unassembled WGS sequence"/>
</dbReference>
<dbReference type="InterPro" id="IPR027939">
    <property type="entry name" value="NMT1/THI5"/>
</dbReference>
<reference evidence="3 4" key="1">
    <citation type="submission" date="2017-09" db="EMBL/GenBank/DDBJ databases">
        <title>Metagenomic Analysis Reveals Denitrifying Candidatus Accumulibacter and Flanking Population as a Source of N2O.</title>
        <authorList>
            <person name="Gao H."/>
            <person name="Mao Y."/>
            <person name="Zhao X."/>
            <person name="Liu W.-T."/>
            <person name="Zhang T."/>
            <person name="Wells G."/>
        </authorList>
    </citation>
    <scope>NUCLEOTIDE SEQUENCE [LARGE SCALE GENOMIC DNA]</scope>
    <source>
        <strain evidence="3">CANDO_2_IC</strain>
    </source>
</reference>
<feature type="domain" description="SsuA/THI5-like" evidence="2">
    <location>
        <begin position="62"/>
        <end position="115"/>
    </location>
</feature>
<sequence>MTTFPCLFAGADHTPRLLHVTARLMFALALLAALPPALAQPAAGKPQPRQAVSVQLGWKYQFEFAAFIAALEKAYYHEAGLDVSLREWSPGVDVAQEVAEGRADFGTLDSTLLVERANG</sequence>
<proteinExistence type="predicted"/>
<dbReference type="Pfam" id="PF09084">
    <property type="entry name" value="NMT1"/>
    <property type="match status" value="1"/>
</dbReference>
<dbReference type="PANTHER" id="PTHR31528:SF15">
    <property type="entry name" value="RIBOFLAVIN-BINDING PROTEIN RIBY"/>
    <property type="match status" value="1"/>
</dbReference>
<dbReference type="AlphaFoldDB" id="A0A6A7RUP1"/>
<dbReference type="GO" id="GO:0009228">
    <property type="term" value="P:thiamine biosynthetic process"/>
    <property type="evidence" value="ECO:0007669"/>
    <property type="project" value="InterPro"/>
</dbReference>
<keyword evidence="1" id="KW-0732">Signal</keyword>
<feature type="signal peptide" evidence="1">
    <location>
        <begin position="1"/>
        <end position="39"/>
    </location>
</feature>
<feature type="chain" id="PRO_5025463759" description="SsuA/THI5-like domain-containing protein" evidence="1">
    <location>
        <begin position="40"/>
        <end position="119"/>
    </location>
</feature>
<evidence type="ECO:0000256" key="1">
    <source>
        <dbReference type="SAM" id="SignalP"/>
    </source>
</evidence>